<evidence type="ECO:0000313" key="6">
    <source>
        <dbReference type="Proteomes" id="UP001198220"/>
    </source>
</evidence>
<evidence type="ECO:0000256" key="1">
    <source>
        <dbReference type="ARBA" id="ARBA00001964"/>
    </source>
</evidence>
<gene>
    <name evidence="5" type="ORF">LKD36_01665</name>
</gene>
<proteinExistence type="inferred from homology"/>
<dbReference type="Gene3D" id="3.40.50.970">
    <property type="match status" value="1"/>
</dbReference>
<dbReference type="CDD" id="cd02012">
    <property type="entry name" value="TPP_TK"/>
    <property type="match status" value="1"/>
</dbReference>
<reference evidence="5 6" key="1">
    <citation type="submission" date="2021-10" db="EMBL/GenBank/DDBJ databases">
        <title>Anaerobic single-cell dispensing facilitates the cultivation of human gut bacteria.</title>
        <authorList>
            <person name="Afrizal A."/>
        </authorList>
    </citation>
    <scope>NUCLEOTIDE SEQUENCE [LARGE SCALE GENOMIC DNA]</scope>
    <source>
        <strain evidence="5 6">CLA-AA-H276</strain>
    </source>
</reference>
<keyword evidence="3" id="KW-0786">Thiamine pyrophosphate</keyword>
<dbReference type="Proteomes" id="UP001198220">
    <property type="component" value="Unassembled WGS sequence"/>
</dbReference>
<comment type="caution">
    <text evidence="5">The sequence shown here is derived from an EMBL/GenBank/DDBJ whole genome shotgun (WGS) entry which is preliminary data.</text>
</comment>
<dbReference type="PANTHER" id="PTHR47514:SF1">
    <property type="entry name" value="TRANSKETOLASE N-TERMINAL SECTION-RELATED"/>
    <property type="match status" value="1"/>
</dbReference>
<organism evidence="5 6">
    <name type="scientific">Hominiventricola filiformis</name>
    <dbReference type="NCBI Taxonomy" id="2885352"/>
    <lineage>
        <taxon>Bacteria</taxon>
        <taxon>Bacillati</taxon>
        <taxon>Bacillota</taxon>
        <taxon>Clostridia</taxon>
        <taxon>Lachnospirales</taxon>
        <taxon>Lachnospiraceae</taxon>
        <taxon>Hominiventricola</taxon>
    </lineage>
</organism>
<dbReference type="InterPro" id="IPR029061">
    <property type="entry name" value="THDP-binding"/>
</dbReference>
<protein>
    <submittedName>
        <fullName evidence="5">Transketolase</fullName>
    </submittedName>
</protein>
<dbReference type="Pfam" id="PF00456">
    <property type="entry name" value="Transketolase_N"/>
    <property type="match status" value="1"/>
</dbReference>
<dbReference type="InterPro" id="IPR005474">
    <property type="entry name" value="Transketolase_N"/>
</dbReference>
<evidence type="ECO:0000259" key="4">
    <source>
        <dbReference type="Pfam" id="PF00456"/>
    </source>
</evidence>
<dbReference type="AlphaFoldDB" id="A0AAE3D9M2"/>
<comment type="cofactor">
    <cofactor evidence="1">
        <name>thiamine diphosphate</name>
        <dbReference type="ChEBI" id="CHEBI:58937"/>
    </cofactor>
</comment>
<feature type="domain" description="Transketolase N-terminal" evidence="4">
    <location>
        <begin position="20"/>
        <end position="272"/>
    </location>
</feature>
<comment type="similarity">
    <text evidence="2">Belongs to the transketolase family.</text>
</comment>
<dbReference type="EMBL" id="JAJEPS010000001">
    <property type="protein sequence ID" value="MCC2124882.1"/>
    <property type="molecule type" value="Genomic_DNA"/>
</dbReference>
<name>A0AAE3D9M2_9FIRM</name>
<accession>A0AAE3D9M2</accession>
<dbReference type="RefSeq" id="WP_308458425.1">
    <property type="nucleotide sequence ID" value="NZ_JAJEPS010000001.1"/>
</dbReference>
<evidence type="ECO:0000256" key="3">
    <source>
        <dbReference type="ARBA" id="ARBA00023052"/>
    </source>
</evidence>
<dbReference type="SUPFAM" id="SSF52518">
    <property type="entry name" value="Thiamin diphosphate-binding fold (THDP-binding)"/>
    <property type="match status" value="1"/>
</dbReference>
<keyword evidence="6" id="KW-1185">Reference proteome</keyword>
<dbReference type="PANTHER" id="PTHR47514">
    <property type="entry name" value="TRANSKETOLASE N-TERMINAL SECTION-RELATED"/>
    <property type="match status" value="1"/>
</dbReference>
<sequence length="275" mass="29939">MTNEKKQELDALCLKFRRTLIEILHEKQTGHPGGSLSVCEILTNLYFNDANISPENINDRSRDKIILCKGHAAPMLYIELAHKGFFPVEELHTLRDINSRLQGHPCSKETPGVEASTGPLGAGYPLALGVALADMHDDIDAYTYAILGDGEINEGVVWETAMNASKFKADKLITILDWNGVQLDGTTEQIMPMGDIELKWKAFGYNTIVCDGHDVAALSAAIETAKSVKGVPSIILAKTVKGKGVSFMEGKNTWHGAPVKDADYEQAMKELGGAQ</sequence>
<evidence type="ECO:0000256" key="2">
    <source>
        <dbReference type="ARBA" id="ARBA00007131"/>
    </source>
</evidence>
<evidence type="ECO:0000313" key="5">
    <source>
        <dbReference type="EMBL" id="MCC2124882.1"/>
    </source>
</evidence>